<evidence type="ECO:0000256" key="1">
    <source>
        <dbReference type="SAM" id="SignalP"/>
    </source>
</evidence>
<dbReference type="Proteomes" id="UP000634139">
    <property type="component" value="Unassembled WGS sequence"/>
</dbReference>
<dbReference type="AlphaFoldDB" id="A0A918RR32"/>
<sequence>MKILKFILSFSFILPFPAYAQYSTLSSSKWSPVIAGDPNAPRSGVSNRNGSQFIVYDYTNFSLGDCKSFNGIDRLDGSIEIIIPAARIPRDIRSQSLGSKGISKIFNAVIAVSDGVEGYPIMTTVYGDVDGGYWTFTLSPDSQDHLDVFREIIPGLKSGVSVSFDLLSKDQTGNLANETFVLKGSSAALRGMLEQCTP</sequence>
<gene>
    <name evidence="2" type="ORF">GCM10011617_29960</name>
</gene>
<dbReference type="RefSeq" id="WP_189542999.1">
    <property type="nucleotide sequence ID" value="NZ_BMZD01000012.1"/>
</dbReference>
<proteinExistence type="predicted"/>
<reference evidence="2" key="1">
    <citation type="journal article" date="2014" name="Int. J. Syst. Evol. Microbiol.">
        <title>Complete genome sequence of Corynebacterium casei LMG S-19264T (=DSM 44701T), isolated from a smear-ripened cheese.</title>
        <authorList>
            <consortium name="US DOE Joint Genome Institute (JGI-PGF)"/>
            <person name="Walter F."/>
            <person name="Albersmeier A."/>
            <person name="Kalinowski J."/>
            <person name="Ruckert C."/>
        </authorList>
    </citation>
    <scope>NUCLEOTIDE SEQUENCE</scope>
    <source>
        <strain evidence="2">KCTC 32422</strain>
    </source>
</reference>
<feature type="signal peptide" evidence="1">
    <location>
        <begin position="1"/>
        <end position="20"/>
    </location>
</feature>
<keyword evidence="3" id="KW-1185">Reference proteome</keyword>
<comment type="caution">
    <text evidence="2">The sequence shown here is derived from an EMBL/GenBank/DDBJ whole genome shotgun (WGS) entry which is preliminary data.</text>
</comment>
<evidence type="ECO:0000313" key="2">
    <source>
        <dbReference type="EMBL" id="GHA07309.1"/>
    </source>
</evidence>
<evidence type="ECO:0000313" key="3">
    <source>
        <dbReference type="Proteomes" id="UP000634139"/>
    </source>
</evidence>
<accession>A0A918RR32</accession>
<organism evidence="2 3">
    <name type="scientific">Novosphingobium arvoryzae</name>
    <dbReference type="NCBI Taxonomy" id="1256514"/>
    <lineage>
        <taxon>Bacteria</taxon>
        <taxon>Pseudomonadati</taxon>
        <taxon>Pseudomonadota</taxon>
        <taxon>Alphaproteobacteria</taxon>
        <taxon>Sphingomonadales</taxon>
        <taxon>Sphingomonadaceae</taxon>
        <taxon>Novosphingobium</taxon>
    </lineage>
</organism>
<protein>
    <submittedName>
        <fullName evidence="2">Uncharacterized protein</fullName>
    </submittedName>
</protein>
<keyword evidence="1" id="KW-0732">Signal</keyword>
<feature type="chain" id="PRO_5037939925" evidence="1">
    <location>
        <begin position="21"/>
        <end position="198"/>
    </location>
</feature>
<name>A0A918RR32_9SPHN</name>
<reference evidence="2" key="2">
    <citation type="submission" date="2020-09" db="EMBL/GenBank/DDBJ databases">
        <authorList>
            <person name="Sun Q."/>
            <person name="Kim S."/>
        </authorList>
    </citation>
    <scope>NUCLEOTIDE SEQUENCE</scope>
    <source>
        <strain evidence="2">KCTC 32422</strain>
    </source>
</reference>
<dbReference type="EMBL" id="BMZD01000012">
    <property type="protein sequence ID" value="GHA07309.1"/>
    <property type="molecule type" value="Genomic_DNA"/>
</dbReference>